<feature type="coiled-coil region" evidence="3">
    <location>
        <begin position="184"/>
        <end position="224"/>
    </location>
</feature>
<dbReference type="InterPro" id="IPR027417">
    <property type="entry name" value="P-loop_NTPase"/>
</dbReference>
<protein>
    <submittedName>
        <fullName evidence="5">ABC-F family ATP-binding cassette domain-containing protein</fullName>
    </submittedName>
</protein>
<dbReference type="PANTHER" id="PTHR42855:SF2">
    <property type="entry name" value="DRUG RESISTANCE ABC TRANSPORTER,ATP-BINDING PROTEIN"/>
    <property type="match status" value="1"/>
</dbReference>
<keyword evidence="1" id="KW-0547">Nucleotide-binding</keyword>
<accession>A0A4S3B204</accession>
<feature type="domain" description="ABC transporter" evidence="4">
    <location>
        <begin position="297"/>
        <end position="489"/>
    </location>
</feature>
<gene>
    <name evidence="5" type="ORF">ESZ54_10640</name>
</gene>
<sequence>MSKIEIKNLCFGFSQLQENLFENVSLHIDDQWKLGLVGRNGRGKTTFFNLLLNEFDYTGSIIHQKQFAYFPAKISNPDNLAIYCIDEIEEFEQWEIEKECQLLSLDPEVLWRPFSSLSGGEQTKLLLALVFLKTDAFPLIDEPTNHLDITSRQHIANYLKQKKEGFIVISHDRQFLNEVTDHTLAIEREQVNLYQGKYEIYEEQKELQDRLEQKQDQKLKKEITRLSQTAKEKQDWGNLREENAHGRNISARLMKRSKAISQRQEKHAEEKKALLNNQESTTPIGMNPIFNHKNPILKVEDFSLGFTEGNYLFEPISFELQQGERVCLTSANGIGKSTFFDYLLNPEKYFTTGTMTLANNTILDLLTQNFQIHTGFLKDFAVEKKIDYTNLLTALKKLGIERQSFETPIEQLSLGQQKKVELSRSMLTAAELYLWDEPLNYLDIFNQEQIMQSIETYNPTLLFIEHDQYFSEKIATKTVALKKVVLGGLR</sequence>
<dbReference type="Proteomes" id="UP000310506">
    <property type="component" value="Unassembled WGS sequence"/>
</dbReference>
<dbReference type="GO" id="GO:0016887">
    <property type="term" value="F:ATP hydrolysis activity"/>
    <property type="evidence" value="ECO:0007669"/>
    <property type="project" value="InterPro"/>
</dbReference>
<dbReference type="InterPro" id="IPR051309">
    <property type="entry name" value="ABCF_ATPase"/>
</dbReference>
<comment type="caution">
    <text evidence="5">The sequence shown here is derived from an EMBL/GenBank/DDBJ whole genome shotgun (WGS) entry which is preliminary data.</text>
</comment>
<organism evidence="5 6">
    <name type="scientific">Vagococcus silagei</name>
    <dbReference type="NCBI Taxonomy" id="2508885"/>
    <lineage>
        <taxon>Bacteria</taxon>
        <taxon>Bacillati</taxon>
        <taxon>Bacillota</taxon>
        <taxon>Bacilli</taxon>
        <taxon>Lactobacillales</taxon>
        <taxon>Enterococcaceae</taxon>
        <taxon>Vagococcus</taxon>
    </lineage>
</organism>
<dbReference type="RefSeq" id="WP_136137640.1">
    <property type="nucleotide sequence ID" value="NZ_SDGV01000024.1"/>
</dbReference>
<keyword evidence="6" id="KW-1185">Reference proteome</keyword>
<keyword evidence="2 5" id="KW-0067">ATP-binding</keyword>
<dbReference type="Pfam" id="PF00005">
    <property type="entry name" value="ABC_tran"/>
    <property type="match status" value="2"/>
</dbReference>
<dbReference type="NCBIfam" id="NF000355">
    <property type="entry name" value="ribo_prot_ABC_F"/>
    <property type="match status" value="1"/>
</dbReference>
<feature type="domain" description="ABC transporter" evidence="4">
    <location>
        <begin position="4"/>
        <end position="213"/>
    </location>
</feature>
<evidence type="ECO:0000313" key="5">
    <source>
        <dbReference type="EMBL" id="THB60418.1"/>
    </source>
</evidence>
<evidence type="ECO:0000256" key="2">
    <source>
        <dbReference type="ARBA" id="ARBA00022840"/>
    </source>
</evidence>
<dbReference type="SUPFAM" id="SSF52540">
    <property type="entry name" value="P-loop containing nucleoside triphosphate hydrolases"/>
    <property type="match status" value="2"/>
</dbReference>
<dbReference type="EMBL" id="SDGV01000024">
    <property type="protein sequence ID" value="THB60418.1"/>
    <property type="molecule type" value="Genomic_DNA"/>
</dbReference>
<reference evidence="5 6" key="1">
    <citation type="submission" date="2019-01" db="EMBL/GenBank/DDBJ databases">
        <title>Vagococcus silagei sp. nov. isolated from brewer's grain.</title>
        <authorList>
            <person name="Guu J.-R."/>
        </authorList>
    </citation>
    <scope>NUCLEOTIDE SEQUENCE [LARGE SCALE GENOMIC DNA]</scope>
    <source>
        <strain evidence="5 6">2B-2</strain>
    </source>
</reference>
<evidence type="ECO:0000256" key="1">
    <source>
        <dbReference type="ARBA" id="ARBA00022741"/>
    </source>
</evidence>
<dbReference type="PROSITE" id="PS00211">
    <property type="entry name" value="ABC_TRANSPORTER_1"/>
    <property type="match status" value="2"/>
</dbReference>
<dbReference type="SMART" id="SM00382">
    <property type="entry name" value="AAA"/>
    <property type="match status" value="2"/>
</dbReference>
<keyword evidence="3" id="KW-0175">Coiled coil</keyword>
<evidence type="ECO:0000259" key="4">
    <source>
        <dbReference type="PROSITE" id="PS50893"/>
    </source>
</evidence>
<dbReference type="OrthoDB" id="9762369at2"/>
<dbReference type="InterPro" id="IPR017871">
    <property type="entry name" value="ABC_transporter-like_CS"/>
</dbReference>
<dbReference type="Gene3D" id="3.40.50.300">
    <property type="entry name" value="P-loop containing nucleotide triphosphate hydrolases"/>
    <property type="match status" value="2"/>
</dbReference>
<dbReference type="AlphaFoldDB" id="A0A4S3B204"/>
<dbReference type="CDD" id="cd03221">
    <property type="entry name" value="ABCF_EF-3"/>
    <property type="match status" value="1"/>
</dbReference>
<dbReference type="GO" id="GO:0005524">
    <property type="term" value="F:ATP binding"/>
    <property type="evidence" value="ECO:0007669"/>
    <property type="project" value="UniProtKB-KW"/>
</dbReference>
<dbReference type="InterPro" id="IPR003593">
    <property type="entry name" value="AAA+_ATPase"/>
</dbReference>
<dbReference type="InterPro" id="IPR003439">
    <property type="entry name" value="ABC_transporter-like_ATP-bd"/>
</dbReference>
<name>A0A4S3B204_9ENTE</name>
<dbReference type="PROSITE" id="PS50893">
    <property type="entry name" value="ABC_TRANSPORTER_2"/>
    <property type="match status" value="2"/>
</dbReference>
<dbReference type="PANTHER" id="PTHR42855">
    <property type="entry name" value="ABC TRANSPORTER ATP-BINDING SUBUNIT"/>
    <property type="match status" value="1"/>
</dbReference>
<proteinExistence type="predicted"/>
<evidence type="ECO:0000256" key="3">
    <source>
        <dbReference type="SAM" id="Coils"/>
    </source>
</evidence>
<evidence type="ECO:0000313" key="6">
    <source>
        <dbReference type="Proteomes" id="UP000310506"/>
    </source>
</evidence>